<dbReference type="Proteomes" id="UP001596099">
    <property type="component" value="Unassembled WGS sequence"/>
</dbReference>
<proteinExistence type="predicted"/>
<evidence type="ECO:0000313" key="3">
    <source>
        <dbReference type="Proteomes" id="UP001596099"/>
    </source>
</evidence>
<evidence type="ECO:0000259" key="1">
    <source>
        <dbReference type="Pfam" id="PF21818"/>
    </source>
</evidence>
<dbReference type="Pfam" id="PF21818">
    <property type="entry name" value="DUF6884"/>
    <property type="match status" value="1"/>
</dbReference>
<dbReference type="InterPro" id="IPR049251">
    <property type="entry name" value="DUF6884"/>
</dbReference>
<organism evidence="2 3">
    <name type="scientific">Halomarina salina</name>
    <dbReference type="NCBI Taxonomy" id="1872699"/>
    <lineage>
        <taxon>Archaea</taxon>
        <taxon>Methanobacteriati</taxon>
        <taxon>Methanobacteriota</taxon>
        <taxon>Stenosarchaea group</taxon>
        <taxon>Halobacteria</taxon>
        <taxon>Halobacteriales</taxon>
        <taxon>Natronomonadaceae</taxon>
        <taxon>Halomarina</taxon>
    </lineage>
</organism>
<dbReference type="RefSeq" id="WP_368409012.1">
    <property type="nucleotide sequence ID" value="NZ_JALLGW010000001.1"/>
</dbReference>
<dbReference type="AlphaFoldDB" id="A0ABD5RPS5"/>
<reference evidence="2 3" key="1">
    <citation type="journal article" date="2019" name="Int. J. Syst. Evol. Microbiol.">
        <title>The Global Catalogue of Microorganisms (GCM) 10K type strain sequencing project: providing services to taxonomists for standard genome sequencing and annotation.</title>
        <authorList>
            <consortium name="The Broad Institute Genomics Platform"/>
            <consortium name="The Broad Institute Genome Sequencing Center for Infectious Disease"/>
            <person name="Wu L."/>
            <person name="Ma J."/>
        </authorList>
    </citation>
    <scope>NUCLEOTIDE SEQUENCE [LARGE SCALE GENOMIC DNA]</scope>
    <source>
        <strain evidence="2 3">CGMCC 1.12543</strain>
    </source>
</reference>
<feature type="domain" description="DUF6884" evidence="1">
    <location>
        <begin position="5"/>
        <end position="141"/>
    </location>
</feature>
<keyword evidence="3" id="KW-1185">Reference proteome</keyword>
<protein>
    <submittedName>
        <fullName evidence="2">DUF6884 domain-containing protein</fullName>
    </submittedName>
</protein>
<dbReference type="EMBL" id="JBHSQH010000001">
    <property type="protein sequence ID" value="MFC5972656.1"/>
    <property type="molecule type" value="Genomic_DNA"/>
</dbReference>
<gene>
    <name evidence="2" type="ORF">ACFPYI_15070</name>
</gene>
<evidence type="ECO:0000313" key="2">
    <source>
        <dbReference type="EMBL" id="MFC5972656.1"/>
    </source>
</evidence>
<accession>A0ABD5RPS5</accession>
<name>A0ABD5RPS5_9EURY</name>
<comment type="caution">
    <text evidence="2">The sequence shown here is derived from an EMBL/GenBank/DDBJ whole genome shotgun (WGS) entry which is preliminary data.</text>
</comment>
<sequence length="147" mass="16995">MTREIGLVSCVKTKQDRATKPRDLYTSQYYRKMRSYAEEEHDEWWILSAKHGLLDPDGPPVEPYDEALREASVAEKRDWAERVYQELEAAGLLEPGVHLVIHAGEDYYGHLIPKIRDLEGTSFEIPTKGLSIGETVSWYTEQEDRQI</sequence>